<gene>
    <name evidence="1" type="ORF">HKW67_04380</name>
</gene>
<dbReference type="RefSeq" id="WP_171224234.1">
    <property type="nucleotide sequence ID" value="NZ_CP053085.1"/>
</dbReference>
<evidence type="ECO:0000313" key="1">
    <source>
        <dbReference type="EMBL" id="QJR34806.1"/>
    </source>
</evidence>
<evidence type="ECO:0000313" key="2">
    <source>
        <dbReference type="Proteomes" id="UP000500938"/>
    </source>
</evidence>
<dbReference type="KEGG" id="ggr:HKW67_04380"/>
<dbReference type="AlphaFoldDB" id="A0A6M4IN27"/>
<dbReference type="EMBL" id="CP053085">
    <property type="protein sequence ID" value="QJR34806.1"/>
    <property type="molecule type" value="Genomic_DNA"/>
</dbReference>
<accession>A0A6M4IN27</accession>
<reference evidence="1 2" key="1">
    <citation type="submission" date="2020-05" db="EMBL/GenBank/DDBJ databases">
        <title>Complete genome sequence of Gemmatimonas greenlandica TET16.</title>
        <authorList>
            <person name="Zeng Y."/>
        </authorList>
    </citation>
    <scope>NUCLEOTIDE SEQUENCE [LARGE SCALE GENOMIC DNA]</scope>
    <source>
        <strain evidence="1 2">TET16</strain>
    </source>
</reference>
<organism evidence="1 2">
    <name type="scientific">Gemmatimonas groenlandica</name>
    <dbReference type="NCBI Taxonomy" id="2732249"/>
    <lineage>
        <taxon>Bacteria</taxon>
        <taxon>Pseudomonadati</taxon>
        <taxon>Gemmatimonadota</taxon>
        <taxon>Gemmatimonadia</taxon>
        <taxon>Gemmatimonadales</taxon>
        <taxon>Gemmatimonadaceae</taxon>
        <taxon>Gemmatimonas</taxon>
    </lineage>
</organism>
<protein>
    <submittedName>
        <fullName evidence="1">Uncharacterized protein</fullName>
    </submittedName>
</protein>
<keyword evidence="2" id="KW-1185">Reference proteome</keyword>
<name>A0A6M4IN27_9BACT</name>
<dbReference type="Proteomes" id="UP000500938">
    <property type="component" value="Chromosome"/>
</dbReference>
<proteinExistence type="predicted"/>
<sequence length="250" mass="27397">MTHSGELAAPLTYGRIVVMGGGCYGSWYAQQLTRAAQRGALQAREVVVVDRDPECRVAALQRAGSYEGLPLTVVGGEWDAYVAEWLGQGPESLTHDMMVPSPLMPHVCLDWLMGRARARWPERRIRVAPLEQVPPTPWERASPDGRHYVSFATWMCPVNCIEPARCPHTRGTRDWSMPPMMQQYVDDNPSLRGPVIFHCIHRTYGVGMIDAATIADADRQLAAWGASGPCAVLVGTVSHCHGALGVLAID</sequence>